<evidence type="ECO:0000256" key="1">
    <source>
        <dbReference type="ARBA" id="ARBA00005384"/>
    </source>
</evidence>
<dbReference type="InterPro" id="IPR036390">
    <property type="entry name" value="WH_DNA-bd_sf"/>
</dbReference>
<dbReference type="CDD" id="cd07377">
    <property type="entry name" value="WHTH_GntR"/>
    <property type="match status" value="1"/>
</dbReference>
<gene>
    <name evidence="7" type="ORF">GCM10023116_28820</name>
</gene>
<dbReference type="PANTHER" id="PTHR46577:SF1">
    <property type="entry name" value="HTH-TYPE TRANSCRIPTIONAL REGULATORY PROTEIN GABR"/>
    <property type="match status" value="1"/>
</dbReference>
<keyword evidence="7" id="KW-0032">Aminotransferase</keyword>
<evidence type="ECO:0000256" key="5">
    <source>
        <dbReference type="ARBA" id="ARBA00023163"/>
    </source>
</evidence>
<dbReference type="SUPFAM" id="SSF53383">
    <property type="entry name" value="PLP-dependent transferases"/>
    <property type="match status" value="1"/>
</dbReference>
<dbReference type="InterPro" id="IPR015421">
    <property type="entry name" value="PyrdxlP-dep_Trfase_major"/>
</dbReference>
<dbReference type="RefSeq" id="WP_345196805.1">
    <property type="nucleotide sequence ID" value="NZ_BAABFL010000408.1"/>
</dbReference>
<evidence type="ECO:0000256" key="3">
    <source>
        <dbReference type="ARBA" id="ARBA00023015"/>
    </source>
</evidence>
<keyword evidence="3" id="KW-0805">Transcription regulation</keyword>
<evidence type="ECO:0000259" key="6">
    <source>
        <dbReference type="PROSITE" id="PS50949"/>
    </source>
</evidence>
<dbReference type="InterPro" id="IPR004839">
    <property type="entry name" value="Aminotransferase_I/II_large"/>
</dbReference>
<comment type="caution">
    <text evidence="7">The sequence shown here is derived from an EMBL/GenBank/DDBJ whole genome shotgun (WGS) entry which is preliminary data.</text>
</comment>
<keyword evidence="8" id="KW-1185">Reference proteome</keyword>
<proteinExistence type="inferred from homology"/>
<dbReference type="Proteomes" id="UP001500604">
    <property type="component" value="Unassembled WGS sequence"/>
</dbReference>
<keyword evidence="7" id="KW-0808">Transferase</keyword>
<organism evidence="7 8">
    <name type="scientific">Kistimonas scapharcae</name>
    <dbReference type="NCBI Taxonomy" id="1036133"/>
    <lineage>
        <taxon>Bacteria</taxon>
        <taxon>Pseudomonadati</taxon>
        <taxon>Pseudomonadota</taxon>
        <taxon>Gammaproteobacteria</taxon>
        <taxon>Oceanospirillales</taxon>
        <taxon>Endozoicomonadaceae</taxon>
        <taxon>Kistimonas</taxon>
    </lineage>
</organism>
<reference evidence="8" key="1">
    <citation type="journal article" date="2019" name="Int. J. Syst. Evol. Microbiol.">
        <title>The Global Catalogue of Microorganisms (GCM) 10K type strain sequencing project: providing services to taxonomists for standard genome sequencing and annotation.</title>
        <authorList>
            <consortium name="The Broad Institute Genomics Platform"/>
            <consortium name="The Broad Institute Genome Sequencing Center for Infectious Disease"/>
            <person name="Wu L."/>
            <person name="Ma J."/>
        </authorList>
    </citation>
    <scope>NUCLEOTIDE SEQUENCE [LARGE SCALE GENOMIC DNA]</scope>
    <source>
        <strain evidence="8">JCM 17805</strain>
    </source>
</reference>
<protein>
    <submittedName>
        <fullName evidence="7">PLP-dependent aminotransferase family protein</fullName>
    </submittedName>
</protein>
<feature type="domain" description="HTH gntR-type" evidence="6">
    <location>
        <begin position="21"/>
        <end position="89"/>
    </location>
</feature>
<dbReference type="GO" id="GO:0008483">
    <property type="term" value="F:transaminase activity"/>
    <property type="evidence" value="ECO:0007669"/>
    <property type="project" value="UniProtKB-KW"/>
</dbReference>
<evidence type="ECO:0000256" key="4">
    <source>
        <dbReference type="ARBA" id="ARBA00023125"/>
    </source>
</evidence>
<dbReference type="Gene3D" id="1.10.10.10">
    <property type="entry name" value="Winged helix-like DNA-binding domain superfamily/Winged helix DNA-binding domain"/>
    <property type="match status" value="1"/>
</dbReference>
<accession>A0ABP8V4Y0</accession>
<dbReference type="InterPro" id="IPR015424">
    <property type="entry name" value="PyrdxlP-dep_Trfase"/>
</dbReference>
<comment type="similarity">
    <text evidence="1">In the C-terminal section; belongs to the class-I pyridoxal-phosphate-dependent aminotransferase family.</text>
</comment>
<keyword evidence="2" id="KW-0663">Pyridoxal phosphate</keyword>
<dbReference type="InterPro" id="IPR051446">
    <property type="entry name" value="HTH_trans_reg/aminotransferase"/>
</dbReference>
<dbReference type="InterPro" id="IPR000524">
    <property type="entry name" value="Tscrpt_reg_HTH_GntR"/>
</dbReference>
<dbReference type="Gene3D" id="3.40.640.10">
    <property type="entry name" value="Type I PLP-dependent aspartate aminotransferase-like (Major domain)"/>
    <property type="match status" value="1"/>
</dbReference>
<name>A0ABP8V4Y0_9GAMM</name>
<dbReference type="Pfam" id="PF00155">
    <property type="entry name" value="Aminotran_1_2"/>
    <property type="match status" value="1"/>
</dbReference>
<dbReference type="SUPFAM" id="SSF46785">
    <property type="entry name" value="Winged helix' DNA-binding domain"/>
    <property type="match status" value="1"/>
</dbReference>
<dbReference type="PANTHER" id="PTHR46577">
    <property type="entry name" value="HTH-TYPE TRANSCRIPTIONAL REGULATORY PROTEIN GABR"/>
    <property type="match status" value="1"/>
</dbReference>
<dbReference type="Pfam" id="PF00392">
    <property type="entry name" value="GntR"/>
    <property type="match status" value="1"/>
</dbReference>
<evidence type="ECO:0000256" key="2">
    <source>
        <dbReference type="ARBA" id="ARBA00022898"/>
    </source>
</evidence>
<dbReference type="CDD" id="cd00609">
    <property type="entry name" value="AAT_like"/>
    <property type="match status" value="1"/>
</dbReference>
<dbReference type="PROSITE" id="PS50949">
    <property type="entry name" value="HTH_GNTR"/>
    <property type="match status" value="1"/>
</dbReference>
<keyword evidence="5" id="KW-0804">Transcription</keyword>
<sequence length="471" mass="52902">MQNKNLESEQNWTPELARFSGPRYKALADAIEEAVDNGQLPPETRLPTHRSLAEQLNVTVGTVTRGYAEAERRRLVVARVGSGTFVRGKRWDRPDFSIPAETDTTLLDLSLSLSVPACREKMLADTLSRLSDHSAKLSPLLKYHPEQGLLRHRKMVAHWLERFGIYADPACILMTNGGQHANSLVLRAMTRPGDTVLSDYLTYPGFIYSVRQQQLRHVGVPMDEQGMKPDALVEYCQQHQPRLLYLMPALHNPTSIIMPEARRREILAIAAEFNVLVLEDDVKFSMPENRTTAMVSMAPEQVIYSGSFSKSLGGGLHMGFAVCPPDLVERIGQVLRGDCWSATPLMAEVVMSWLDSGKAWELMTWQRDEIAARQAMVADTLNCHDLQSQPFSFHCWLKLPEPWRANTFVTQLEQQGVRVLGAEMFAAGSSPAPQGIRFCISSLAERRQLQEALEIIRDTLALEPIQKPIVF</sequence>
<evidence type="ECO:0000313" key="7">
    <source>
        <dbReference type="EMBL" id="GAA4650599.1"/>
    </source>
</evidence>
<dbReference type="SMART" id="SM00345">
    <property type="entry name" value="HTH_GNTR"/>
    <property type="match status" value="1"/>
</dbReference>
<dbReference type="InterPro" id="IPR036388">
    <property type="entry name" value="WH-like_DNA-bd_sf"/>
</dbReference>
<keyword evidence="4" id="KW-0238">DNA-binding</keyword>
<dbReference type="EMBL" id="BAABFL010000408">
    <property type="protein sequence ID" value="GAA4650599.1"/>
    <property type="molecule type" value="Genomic_DNA"/>
</dbReference>
<evidence type="ECO:0000313" key="8">
    <source>
        <dbReference type="Proteomes" id="UP001500604"/>
    </source>
</evidence>